<evidence type="ECO:0000259" key="3">
    <source>
        <dbReference type="Pfam" id="PF26514"/>
    </source>
</evidence>
<keyword evidence="1" id="KW-0472">Membrane</keyword>
<proteinExistence type="predicted"/>
<dbReference type="InterPro" id="IPR058486">
    <property type="entry name" value="DUF8173"/>
</dbReference>
<feature type="transmembrane region" description="Helical" evidence="1">
    <location>
        <begin position="214"/>
        <end position="235"/>
    </location>
</feature>
<dbReference type="Pfam" id="PF26514">
    <property type="entry name" value="DUF8173"/>
    <property type="match status" value="1"/>
</dbReference>
<dbReference type="RefSeq" id="WP_057817734.1">
    <property type="nucleotide sequence ID" value="NZ_CP031598.1"/>
</dbReference>
<feature type="transmembrane region" description="Helical" evidence="1">
    <location>
        <begin position="255"/>
        <end position="280"/>
    </location>
</feature>
<feature type="transmembrane region" description="Helical" evidence="1">
    <location>
        <begin position="286"/>
        <end position="311"/>
    </location>
</feature>
<feature type="signal peptide" evidence="2">
    <location>
        <begin position="1"/>
        <end position="20"/>
    </location>
</feature>
<dbReference type="KEGG" id="rid:RIdsm_04180"/>
<dbReference type="OrthoDB" id="7846990at2"/>
<feature type="transmembrane region" description="Helical" evidence="1">
    <location>
        <begin position="323"/>
        <end position="339"/>
    </location>
</feature>
<protein>
    <recommendedName>
        <fullName evidence="3">DUF8173 domain-containing protein</fullName>
    </recommendedName>
</protein>
<dbReference type="AlphaFoldDB" id="A0A5P3AI95"/>
<evidence type="ECO:0000256" key="2">
    <source>
        <dbReference type="SAM" id="SignalP"/>
    </source>
</evidence>
<feature type="domain" description="DUF8173" evidence="3">
    <location>
        <begin position="214"/>
        <end position="359"/>
    </location>
</feature>
<dbReference type="EMBL" id="CP031598">
    <property type="protein sequence ID" value="QEW28350.1"/>
    <property type="molecule type" value="Genomic_DNA"/>
</dbReference>
<evidence type="ECO:0000256" key="1">
    <source>
        <dbReference type="SAM" id="Phobius"/>
    </source>
</evidence>
<reference evidence="4 5" key="1">
    <citation type="submission" date="2018-08" db="EMBL/GenBank/DDBJ databases">
        <title>Genetic Globetrotter - A new plasmid hitch-hiking vast phylogenetic and geographic distances.</title>
        <authorList>
            <person name="Vollmers J."/>
            <person name="Petersen J."/>
        </authorList>
    </citation>
    <scope>NUCLEOTIDE SEQUENCE [LARGE SCALE GENOMIC DNA]</scope>
    <source>
        <strain evidence="4 5">DSM 26383</strain>
    </source>
</reference>
<keyword evidence="2" id="KW-0732">Signal</keyword>
<gene>
    <name evidence="4" type="ORF">RIdsm_04180</name>
</gene>
<evidence type="ECO:0000313" key="5">
    <source>
        <dbReference type="Proteomes" id="UP000325785"/>
    </source>
</evidence>
<organism evidence="4 5">
    <name type="scientific">Roseovarius indicus</name>
    <dbReference type="NCBI Taxonomy" id="540747"/>
    <lineage>
        <taxon>Bacteria</taxon>
        <taxon>Pseudomonadati</taxon>
        <taxon>Pseudomonadota</taxon>
        <taxon>Alphaproteobacteria</taxon>
        <taxon>Rhodobacterales</taxon>
        <taxon>Roseobacteraceae</taxon>
        <taxon>Roseovarius</taxon>
    </lineage>
</organism>
<keyword evidence="1" id="KW-0812">Transmembrane</keyword>
<accession>A0A5P3AI95</accession>
<evidence type="ECO:0000313" key="4">
    <source>
        <dbReference type="EMBL" id="QEW28350.1"/>
    </source>
</evidence>
<feature type="chain" id="PRO_5024804067" description="DUF8173 domain-containing protein" evidence="2">
    <location>
        <begin position="21"/>
        <end position="369"/>
    </location>
</feature>
<dbReference type="Proteomes" id="UP000325785">
    <property type="component" value="Chromosome"/>
</dbReference>
<sequence precursor="true">MFRLLVFLTALSWVTAPALAEGGFLGIGGDVYRAAQSVTYDTGDADDLFLAGETVRATAAATGTAHVAGRWITLEGDIGGDLYAAGMTVKIEAPVVGDATVTGYEVTLGEIGGDLRASGSKLSLDGPVGGYALLAGETLTLGAPIAGDAHVMAREVEFGRDAQVDGRLVLYEAEPGTLDVPETVAPADRIERRTLPEWEGELGAIRPPSLGEIIARYLMGIVIVAGIAALVAALAPKTLAEIRAQLLVHPARSLWFGFLAQSLLIGAMVVLAISVVGLLLSPAMAVVAGLTGLAGYILGAYAFGVGLLQAVGRPLPAQWSERAIAGALGAAVACLLALIPFVGWLFVLALTLAGVGAAVLHLLRPRFFA</sequence>
<name>A0A5P3AI95_9RHOB</name>
<keyword evidence="1" id="KW-1133">Transmembrane helix</keyword>